<evidence type="ECO:0000256" key="4">
    <source>
        <dbReference type="ARBA" id="ARBA00022722"/>
    </source>
</evidence>
<sequence length="407" mass="48041">MDQRTLCLQYYMHYYHYYMWRRRLLAAIIVCLGMYWYKINVRKRKRKSITYAPMFERDVERMSRLNRMYYGTEANCISELRMRKFVFHKLCANLRRRGLLVDTFHVTVEEQVAMFIHVVGHNWKNRSIGFEFYRSGETVSRYFNAVLDALCLLARDVICIRTIETHSKITSSSRFHPYFEGCIGALDGTHIPACVPIHMQDRFRGRKSFPTQNVLAAVDFDLRFTYVLAGWEGSAHDSYVLQDALSRPNGLKIPEGKYFLADAGYAARPGILPPYRGVRYHLKEYRGSREPENPRELFSHRHSSLRTTVERAFGTLKNRFKIFASQPFFPLKTQVKIVFACCALHNWILDDGPDEYVYDDSTWYSALPRSRRHRRDVYQESQAWAHKRDVLAQKMWEDNLAAQDQDV</sequence>
<dbReference type="GO" id="GO:0046872">
    <property type="term" value="F:metal ion binding"/>
    <property type="evidence" value="ECO:0007669"/>
    <property type="project" value="UniProtKB-KW"/>
</dbReference>
<keyword evidence="4" id="KW-0540">Nuclease</keyword>
<evidence type="ECO:0000256" key="6">
    <source>
        <dbReference type="ARBA" id="ARBA00022801"/>
    </source>
</evidence>
<dbReference type="InterPro" id="IPR045249">
    <property type="entry name" value="HARBI1-like"/>
</dbReference>
<dbReference type="Gramene" id="TuG1812G0100000976.01.T01">
    <property type="protein sequence ID" value="TuG1812G0100000976.01.T01"/>
    <property type="gene ID" value="TuG1812G0100000976.01"/>
</dbReference>
<reference evidence="12" key="1">
    <citation type="journal article" date="2013" name="Nature">
        <title>Draft genome of the wheat A-genome progenitor Triticum urartu.</title>
        <authorList>
            <person name="Ling H.Q."/>
            <person name="Zhao S."/>
            <person name="Liu D."/>
            <person name="Wang J."/>
            <person name="Sun H."/>
            <person name="Zhang C."/>
            <person name="Fan H."/>
            <person name="Li D."/>
            <person name="Dong L."/>
            <person name="Tao Y."/>
            <person name="Gao C."/>
            <person name="Wu H."/>
            <person name="Li Y."/>
            <person name="Cui Y."/>
            <person name="Guo X."/>
            <person name="Zheng S."/>
            <person name="Wang B."/>
            <person name="Yu K."/>
            <person name="Liang Q."/>
            <person name="Yang W."/>
            <person name="Lou X."/>
            <person name="Chen J."/>
            <person name="Feng M."/>
            <person name="Jian J."/>
            <person name="Zhang X."/>
            <person name="Luo G."/>
            <person name="Jiang Y."/>
            <person name="Liu J."/>
            <person name="Wang Z."/>
            <person name="Sha Y."/>
            <person name="Zhang B."/>
            <person name="Wu H."/>
            <person name="Tang D."/>
            <person name="Shen Q."/>
            <person name="Xue P."/>
            <person name="Zou S."/>
            <person name="Wang X."/>
            <person name="Liu X."/>
            <person name="Wang F."/>
            <person name="Yang Y."/>
            <person name="An X."/>
            <person name="Dong Z."/>
            <person name="Zhang K."/>
            <person name="Zhang X."/>
            <person name="Luo M.C."/>
            <person name="Dvorak J."/>
            <person name="Tong Y."/>
            <person name="Wang J."/>
            <person name="Yang H."/>
            <person name="Li Z."/>
            <person name="Wang D."/>
            <person name="Zhang A."/>
            <person name="Wang J."/>
        </authorList>
    </citation>
    <scope>NUCLEOTIDE SEQUENCE</scope>
    <source>
        <strain evidence="12">cv. G1812</strain>
    </source>
</reference>
<evidence type="ECO:0000313" key="11">
    <source>
        <dbReference type="EnsemblPlants" id="TuG1812G0100000976.01.T01"/>
    </source>
</evidence>
<feature type="domain" description="DUF8040" evidence="10">
    <location>
        <begin position="66"/>
        <end position="151"/>
    </location>
</feature>
<evidence type="ECO:0000256" key="3">
    <source>
        <dbReference type="ARBA" id="ARBA00006958"/>
    </source>
</evidence>
<feature type="transmembrane region" description="Helical" evidence="8">
    <location>
        <begin position="20"/>
        <end position="37"/>
    </location>
</feature>
<evidence type="ECO:0000256" key="5">
    <source>
        <dbReference type="ARBA" id="ARBA00022723"/>
    </source>
</evidence>
<dbReference type="InterPro" id="IPR058353">
    <property type="entry name" value="DUF8040"/>
</dbReference>
<dbReference type="InterPro" id="IPR027806">
    <property type="entry name" value="HARBI1_dom"/>
</dbReference>
<evidence type="ECO:0000313" key="12">
    <source>
        <dbReference type="Proteomes" id="UP000015106"/>
    </source>
</evidence>
<keyword evidence="8" id="KW-0472">Membrane</keyword>
<evidence type="ECO:0000259" key="10">
    <source>
        <dbReference type="Pfam" id="PF26138"/>
    </source>
</evidence>
<dbReference type="PANTHER" id="PTHR22930">
    <property type="match status" value="1"/>
</dbReference>
<keyword evidence="8" id="KW-1133">Transmembrane helix</keyword>
<dbReference type="GO" id="GO:0016787">
    <property type="term" value="F:hydrolase activity"/>
    <property type="evidence" value="ECO:0007669"/>
    <property type="project" value="UniProtKB-KW"/>
</dbReference>
<keyword evidence="12" id="KW-1185">Reference proteome</keyword>
<keyword evidence="6" id="KW-0378">Hydrolase</keyword>
<comment type="similarity">
    <text evidence="3">Belongs to the HARBI1 family.</text>
</comment>
<keyword evidence="7" id="KW-0539">Nucleus</keyword>
<proteinExistence type="inferred from homology"/>
<comment type="cofactor">
    <cofactor evidence="1">
        <name>a divalent metal cation</name>
        <dbReference type="ChEBI" id="CHEBI:60240"/>
    </cofactor>
</comment>
<dbReference type="Pfam" id="PF13359">
    <property type="entry name" value="DDE_Tnp_4"/>
    <property type="match status" value="1"/>
</dbReference>
<reference evidence="11" key="3">
    <citation type="submission" date="2022-06" db="UniProtKB">
        <authorList>
            <consortium name="EnsemblPlants"/>
        </authorList>
    </citation>
    <scope>IDENTIFICATION</scope>
</reference>
<protein>
    <recommendedName>
        <fullName evidence="13">DDE Tnp4 domain-containing protein</fullName>
    </recommendedName>
</protein>
<comment type="subcellular location">
    <subcellularLocation>
        <location evidence="2">Nucleus</location>
    </subcellularLocation>
</comment>
<evidence type="ECO:0000256" key="1">
    <source>
        <dbReference type="ARBA" id="ARBA00001968"/>
    </source>
</evidence>
<organism evidence="11 12">
    <name type="scientific">Triticum urartu</name>
    <name type="common">Red wild einkorn</name>
    <name type="synonym">Crithodium urartu</name>
    <dbReference type="NCBI Taxonomy" id="4572"/>
    <lineage>
        <taxon>Eukaryota</taxon>
        <taxon>Viridiplantae</taxon>
        <taxon>Streptophyta</taxon>
        <taxon>Embryophyta</taxon>
        <taxon>Tracheophyta</taxon>
        <taxon>Spermatophyta</taxon>
        <taxon>Magnoliopsida</taxon>
        <taxon>Liliopsida</taxon>
        <taxon>Poales</taxon>
        <taxon>Poaceae</taxon>
        <taxon>BOP clade</taxon>
        <taxon>Pooideae</taxon>
        <taxon>Triticodae</taxon>
        <taxon>Triticeae</taxon>
        <taxon>Triticinae</taxon>
        <taxon>Triticum</taxon>
    </lineage>
</organism>
<feature type="domain" description="DDE Tnp4" evidence="9">
    <location>
        <begin position="186"/>
        <end position="346"/>
    </location>
</feature>
<dbReference type="AlphaFoldDB" id="A0A8R7JWB7"/>
<evidence type="ECO:0000256" key="7">
    <source>
        <dbReference type="ARBA" id="ARBA00023242"/>
    </source>
</evidence>
<dbReference type="EnsemblPlants" id="TuG1812G0100000976.01.T01">
    <property type="protein sequence ID" value="TuG1812G0100000976.01.T01"/>
    <property type="gene ID" value="TuG1812G0100000976.01"/>
</dbReference>
<reference evidence="11" key="2">
    <citation type="submission" date="2018-03" db="EMBL/GenBank/DDBJ databases">
        <title>The Triticum urartu genome reveals the dynamic nature of wheat genome evolution.</title>
        <authorList>
            <person name="Ling H."/>
            <person name="Ma B."/>
            <person name="Shi X."/>
            <person name="Liu H."/>
            <person name="Dong L."/>
            <person name="Sun H."/>
            <person name="Cao Y."/>
            <person name="Gao Q."/>
            <person name="Zheng S."/>
            <person name="Li Y."/>
            <person name="Yu Y."/>
            <person name="Du H."/>
            <person name="Qi M."/>
            <person name="Li Y."/>
            <person name="Yu H."/>
            <person name="Cui Y."/>
            <person name="Wang N."/>
            <person name="Chen C."/>
            <person name="Wu H."/>
            <person name="Zhao Y."/>
            <person name="Zhang J."/>
            <person name="Li Y."/>
            <person name="Zhou W."/>
            <person name="Zhang B."/>
            <person name="Hu W."/>
            <person name="Eijk M."/>
            <person name="Tang J."/>
            <person name="Witsenboer H."/>
            <person name="Zhao S."/>
            <person name="Li Z."/>
            <person name="Zhang A."/>
            <person name="Wang D."/>
            <person name="Liang C."/>
        </authorList>
    </citation>
    <scope>NUCLEOTIDE SEQUENCE [LARGE SCALE GENOMIC DNA]</scope>
    <source>
        <strain evidence="11">cv. G1812</strain>
    </source>
</reference>
<dbReference type="Pfam" id="PF26138">
    <property type="entry name" value="DUF8040"/>
    <property type="match status" value="1"/>
</dbReference>
<dbReference type="Proteomes" id="UP000015106">
    <property type="component" value="Chromosome 1"/>
</dbReference>
<evidence type="ECO:0000259" key="9">
    <source>
        <dbReference type="Pfam" id="PF13359"/>
    </source>
</evidence>
<evidence type="ECO:0000256" key="8">
    <source>
        <dbReference type="SAM" id="Phobius"/>
    </source>
</evidence>
<keyword evidence="5" id="KW-0479">Metal-binding</keyword>
<evidence type="ECO:0000256" key="2">
    <source>
        <dbReference type="ARBA" id="ARBA00004123"/>
    </source>
</evidence>
<evidence type="ECO:0008006" key="13">
    <source>
        <dbReference type="Google" id="ProtNLM"/>
    </source>
</evidence>
<name>A0A8R7JWB7_TRIUA</name>
<accession>A0A8R7JWB7</accession>
<dbReference type="GO" id="GO:0005634">
    <property type="term" value="C:nucleus"/>
    <property type="evidence" value="ECO:0007669"/>
    <property type="project" value="UniProtKB-SubCell"/>
</dbReference>
<dbReference type="PANTHER" id="PTHR22930:SF259">
    <property type="entry name" value="OS08G0106900 PROTEIN"/>
    <property type="match status" value="1"/>
</dbReference>
<keyword evidence="8" id="KW-0812">Transmembrane</keyword>
<dbReference type="GO" id="GO:0004518">
    <property type="term" value="F:nuclease activity"/>
    <property type="evidence" value="ECO:0007669"/>
    <property type="project" value="UniProtKB-KW"/>
</dbReference>